<evidence type="ECO:0000313" key="2">
    <source>
        <dbReference type="Proteomes" id="UP000595140"/>
    </source>
</evidence>
<reference evidence="1 2" key="1">
    <citation type="submission" date="2018-04" db="EMBL/GenBank/DDBJ databases">
        <authorList>
            <person name="Vogel A."/>
        </authorList>
    </citation>
    <scope>NUCLEOTIDE SEQUENCE [LARGE SCALE GENOMIC DNA]</scope>
</reference>
<accession>A0A484NTX0</accession>
<keyword evidence="2" id="KW-1185">Reference proteome</keyword>
<dbReference type="OrthoDB" id="1747602at2759"/>
<protein>
    <submittedName>
        <fullName evidence="1">Uncharacterized protein</fullName>
    </submittedName>
</protein>
<dbReference type="EMBL" id="OOIL02006896">
    <property type="protein sequence ID" value="VFR03678.1"/>
    <property type="molecule type" value="Genomic_DNA"/>
</dbReference>
<proteinExistence type="predicted"/>
<gene>
    <name evidence="1" type="ORF">CCAM_LOCUS45453</name>
</gene>
<dbReference type="Proteomes" id="UP000595140">
    <property type="component" value="Unassembled WGS sequence"/>
</dbReference>
<organism evidence="1 2">
    <name type="scientific">Cuscuta campestris</name>
    <dbReference type="NCBI Taxonomy" id="132261"/>
    <lineage>
        <taxon>Eukaryota</taxon>
        <taxon>Viridiplantae</taxon>
        <taxon>Streptophyta</taxon>
        <taxon>Embryophyta</taxon>
        <taxon>Tracheophyta</taxon>
        <taxon>Spermatophyta</taxon>
        <taxon>Magnoliopsida</taxon>
        <taxon>eudicotyledons</taxon>
        <taxon>Gunneridae</taxon>
        <taxon>Pentapetalae</taxon>
        <taxon>asterids</taxon>
        <taxon>lamiids</taxon>
        <taxon>Solanales</taxon>
        <taxon>Convolvulaceae</taxon>
        <taxon>Cuscuteae</taxon>
        <taxon>Cuscuta</taxon>
        <taxon>Cuscuta subgen. Grammica</taxon>
        <taxon>Cuscuta sect. Cleistogrammica</taxon>
    </lineage>
</organism>
<sequence>MVIPSMTFVVDDGRAQAAGRVDACTRDGDGGQVNQEDCKPYWEWSQYRDMGVPGISLGIGGREDGVDKDKSANNFSPKAIPLGVTVGHHIRPSAVSPIQRRLEALHHPGAAYGSQALHHNVENRPCQRQFPRQKQPECHCRIDVSTCLCLEPPRPQKTF</sequence>
<dbReference type="AlphaFoldDB" id="A0A484NTX0"/>
<evidence type="ECO:0000313" key="1">
    <source>
        <dbReference type="EMBL" id="VFR03678.1"/>
    </source>
</evidence>
<name>A0A484NTX0_9ASTE</name>